<dbReference type="Gene3D" id="3.90.1110.10">
    <property type="entry name" value="RNA polymerase Rpb2, domain 2"/>
    <property type="match status" value="1"/>
</dbReference>
<evidence type="ECO:0000256" key="1">
    <source>
        <dbReference type="ARBA" id="ARBA00004604"/>
    </source>
</evidence>
<dbReference type="InterPro" id="IPR014724">
    <property type="entry name" value="RNA_pol_RPB2_OB-fold"/>
</dbReference>
<feature type="domain" description="DNA-directed RNA polymerase subunit 2 hybrid-binding" evidence="15">
    <location>
        <begin position="697"/>
        <end position="1060"/>
    </location>
</feature>
<evidence type="ECO:0000259" key="17">
    <source>
        <dbReference type="Pfam" id="PF04561"/>
    </source>
</evidence>
<dbReference type="EC" id="2.7.7.6" evidence="14"/>
<feature type="domain" description="RNA polymerase Rpb2" evidence="19">
    <location>
        <begin position="480"/>
        <end position="544"/>
    </location>
</feature>
<evidence type="ECO:0000259" key="20">
    <source>
        <dbReference type="Pfam" id="PF06883"/>
    </source>
</evidence>
<comment type="catalytic activity">
    <reaction evidence="12">
        <text>RNA(n) + a ribonucleoside 5'-triphosphate = RNA(n+1) + diphosphate</text>
        <dbReference type="Rhea" id="RHEA:21248"/>
        <dbReference type="Rhea" id="RHEA-COMP:14527"/>
        <dbReference type="Rhea" id="RHEA-COMP:17342"/>
        <dbReference type="ChEBI" id="CHEBI:33019"/>
        <dbReference type="ChEBI" id="CHEBI:61557"/>
        <dbReference type="ChEBI" id="CHEBI:140395"/>
        <dbReference type="EC" id="2.7.7.6"/>
    </reaction>
    <physiologicalReaction direction="left-to-right" evidence="12">
        <dbReference type="Rhea" id="RHEA:21249"/>
    </physiologicalReaction>
</comment>
<comment type="function">
    <text evidence="11">DNA-dependent RNA polymerase catalyzes the transcription of DNA into RNA using the four ribonucleoside triphosphates as substrates. Second largest core component of RNA polymerase I which synthesizes ribosomal RNA precursors. Proposed to contribute to the polymerase catalytic activity and forms the polymerase active center together with the largest subunit. Pol I is composed of mobile elements and RPA2 is part of the core element with the central large cleft and probably a clamp element that moves to open and close the cleft.</text>
</comment>
<dbReference type="Pfam" id="PF00562">
    <property type="entry name" value="RNA_pol_Rpb2_6"/>
    <property type="match status" value="1"/>
</dbReference>
<dbReference type="InterPro" id="IPR007121">
    <property type="entry name" value="RNA_pol_bsu_CS"/>
</dbReference>
<dbReference type="GO" id="GO:0005730">
    <property type="term" value="C:nucleolus"/>
    <property type="evidence" value="ECO:0007669"/>
    <property type="project" value="UniProtKB-SubCell"/>
</dbReference>
<evidence type="ECO:0000256" key="7">
    <source>
        <dbReference type="ARBA" id="ARBA00022771"/>
    </source>
</evidence>
<dbReference type="AlphaFoldDB" id="A0A4P9ZLX5"/>
<keyword evidence="6" id="KW-0479">Metal-binding</keyword>
<dbReference type="GO" id="GO:0006362">
    <property type="term" value="P:transcription elongation by RNA polymerase I"/>
    <property type="evidence" value="ECO:0007669"/>
    <property type="project" value="UniProtKB-ARBA"/>
</dbReference>
<reference evidence="22" key="1">
    <citation type="journal article" date="2018" name="Nat. Microbiol.">
        <title>Leveraging single-cell genomics to expand the fungal tree of life.</title>
        <authorList>
            <person name="Ahrendt S.R."/>
            <person name="Quandt C.A."/>
            <person name="Ciobanu D."/>
            <person name="Clum A."/>
            <person name="Salamov A."/>
            <person name="Andreopoulos B."/>
            <person name="Cheng J.F."/>
            <person name="Woyke T."/>
            <person name="Pelin A."/>
            <person name="Henrissat B."/>
            <person name="Reynolds N.K."/>
            <person name="Benny G.L."/>
            <person name="Smith M.E."/>
            <person name="James T.Y."/>
            <person name="Grigoriev I.V."/>
        </authorList>
    </citation>
    <scope>NUCLEOTIDE SEQUENCE [LARGE SCALE GENOMIC DNA]</scope>
    <source>
        <strain evidence="22">RSA 468</strain>
    </source>
</reference>
<sequence>MIAPNTTDASTFQTLKWNQEAINPGRQAAYPALQAAVAPHLESFNAIFEGSRDSPALIDLALNDLPERVVYDLPPDSQTLGGGSQPGNRLSIWFEQVTLDRPRNFIAPSSQVTRPSELSFPAEARERKVTYRGQLNVKFCWRVNDGPVNSDVRGLGSLPVMVRSNRCNLQNMGPAQLTKHREESEEAGGYFIMNGNEKIIRFLIVPRSNYITAIYRPSFNKRGPTYSAYGVTIRCLRPDTTSSTITVHYLTDGDLTLRLYFRKREYLLPLMLVMRALVEVSDKELFLAIVQGDFDNTFLTDRVELLLRSSKRLGLRTRLQYLQYLGAHFRVVLNLPRHYTDAQVGEELIRQVIAVHLKDNRDKFNLLVAMVQKIYGIVSGEYAADNGDSANNHEILLPGHLYLAMIKERLDDILSGFVEYAEMSHRRGESVNITNHKSIARIWSKLSPDIGRRISNFLATGNLVSQSGLDLNQTAGFTIIAEKLNFLRYISHFRCVHRGAFFATMKTTSVRKLLPESWGFMCPVHTPDGTPCGLLTHLSHTCRITVGRPDTSEIPRLLVSLGMSQIFHRSVANPANVTVQLDGRVVGYCTSQMAAEIARNLRHFKVTGAHPGLPLDMEIAYVPLSRGGQYPGLYLFTGSSRMIRPVKYLCAPEGDATDLIGTMEQVYLDIACMSEDVVPHVTTHMEFSPTHILSILANMTPFSDFNQSPRNMYQCQMGKQTMGTPAQALAYRADNKLYRIQSGQSPIVRAKLHADYGFDEFPNGTNACVAVISYTGYDMEDAMILNKSAHERGFKYGTVYKTELIDLSEGSRNSTIMSRFGLDPLNLNRPEVTKYLDIDGLPHIGARLPAGAPLYAFINETTNRNIVKTYKGPEEAVVDSVRLLGADSGTVALQKVAIVLRIPRPPVIGDKFSSRHGQKGVCSQKWPAIDMPFSESGIQPDIIINPHAFPSRMTIGMFVESIAAKAGAMNGCTQDSTPFQFSEHHTAADHFGEQLVQAGYNYHGNEPMYSGITGEEFQADIYFGVVYYQRLRHMVNDKFQVRSTGPINPLTHQPVKGRKRAGGIRFGEMERDALIAHGVSYLLQDRLLNCSDYTMAQVCKLCGSVISPVHVPDMTSGSRGAFRPRPSVKLSVKCQTCQTAKGITVISMPFVFRYLAAELASMNIRLTLKVGDV</sequence>
<dbReference type="SUPFAM" id="SSF64484">
    <property type="entry name" value="beta and beta-prime subunits of DNA dependent RNA-polymerase"/>
    <property type="match status" value="1"/>
</dbReference>
<keyword evidence="8" id="KW-0862">Zinc</keyword>
<name>A0A4P9ZLX5_9FUNG</name>
<dbReference type="CDD" id="cd00653">
    <property type="entry name" value="RNA_pol_B_RPB2"/>
    <property type="match status" value="1"/>
</dbReference>
<dbReference type="GO" id="GO:0003899">
    <property type="term" value="F:DNA-directed RNA polymerase activity"/>
    <property type="evidence" value="ECO:0007669"/>
    <property type="project" value="UniProtKB-EC"/>
</dbReference>
<dbReference type="FunFam" id="3.90.1110.10:FF:000007">
    <property type="entry name" value="DNA-directed RNA polymerase subunit beta"/>
    <property type="match status" value="1"/>
</dbReference>
<dbReference type="Gene3D" id="2.40.50.150">
    <property type="match status" value="1"/>
</dbReference>
<evidence type="ECO:0000256" key="14">
    <source>
        <dbReference type="RuleBase" id="RU363031"/>
    </source>
</evidence>
<evidence type="ECO:0000256" key="12">
    <source>
        <dbReference type="ARBA" id="ARBA00047768"/>
    </source>
</evidence>
<dbReference type="Gene3D" id="3.90.1100.10">
    <property type="match status" value="2"/>
</dbReference>
<dbReference type="GO" id="GO:0032549">
    <property type="term" value="F:ribonucleoside binding"/>
    <property type="evidence" value="ECO:0007669"/>
    <property type="project" value="InterPro"/>
</dbReference>
<evidence type="ECO:0000256" key="8">
    <source>
        <dbReference type="ARBA" id="ARBA00022833"/>
    </source>
</evidence>
<keyword evidence="10" id="KW-0539">Nucleus</keyword>
<dbReference type="FunFam" id="3.90.1800.10:FF:000004">
    <property type="entry name" value="DNA-directed RNA polymerase subunit beta"/>
    <property type="match status" value="1"/>
</dbReference>
<dbReference type="Pfam" id="PF06883">
    <property type="entry name" value="RNA_pol_Rpa2_4"/>
    <property type="match status" value="1"/>
</dbReference>
<dbReference type="InterPro" id="IPR037033">
    <property type="entry name" value="DNA-dir_RNAP_su2_hyb_sf"/>
</dbReference>
<evidence type="ECO:0000256" key="3">
    <source>
        <dbReference type="ARBA" id="ARBA00022478"/>
    </source>
</evidence>
<dbReference type="FunFam" id="3.90.1100.10:FF:000008">
    <property type="entry name" value="DNA-directed RNA polymerase subunit beta"/>
    <property type="match status" value="1"/>
</dbReference>
<dbReference type="Pfam" id="PF04565">
    <property type="entry name" value="RNA_pol_Rpb2_3"/>
    <property type="match status" value="1"/>
</dbReference>
<evidence type="ECO:0000256" key="4">
    <source>
        <dbReference type="ARBA" id="ARBA00022679"/>
    </source>
</evidence>
<dbReference type="InterPro" id="IPR007642">
    <property type="entry name" value="RNA_pol_Rpb2_2"/>
</dbReference>
<dbReference type="Pfam" id="PF04560">
    <property type="entry name" value="RNA_pol_Rpb2_7"/>
    <property type="match status" value="1"/>
</dbReference>
<dbReference type="GO" id="GO:0000428">
    <property type="term" value="C:DNA-directed RNA polymerase complex"/>
    <property type="evidence" value="ECO:0007669"/>
    <property type="project" value="UniProtKB-KW"/>
</dbReference>
<evidence type="ECO:0000259" key="15">
    <source>
        <dbReference type="Pfam" id="PF00562"/>
    </source>
</evidence>
<dbReference type="InterPro" id="IPR037034">
    <property type="entry name" value="RNA_pol_Rpb2_2_sf"/>
</dbReference>
<dbReference type="Gene3D" id="3.90.1800.10">
    <property type="entry name" value="RNA polymerase alpha subunit dimerisation domain"/>
    <property type="match status" value="1"/>
</dbReference>
<comment type="subcellular location">
    <subcellularLocation>
        <location evidence="1">Nucleus</location>
        <location evidence="1">Nucleolus</location>
    </subcellularLocation>
</comment>
<keyword evidence="22" id="KW-1185">Reference proteome</keyword>
<dbReference type="FunFam" id="3.90.1070.20:FF:000003">
    <property type="entry name" value="DNA-directed RNA polymerase subunit beta"/>
    <property type="match status" value="1"/>
</dbReference>
<keyword evidence="7" id="KW-0863">Zinc-finger</keyword>
<dbReference type="InterPro" id="IPR007641">
    <property type="entry name" value="RNA_pol_Rpb2_7"/>
</dbReference>
<evidence type="ECO:0000256" key="2">
    <source>
        <dbReference type="ARBA" id="ARBA00006835"/>
    </source>
</evidence>
<dbReference type="InterPro" id="IPR007645">
    <property type="entry name" value="RNA_pol_Rpb2_3"/>
</dbReference>
<evidence type="ECO:0000256" key="10">
    <source>
        <dbReference type="ARBA" id="ARBA00023242"/>
    </source>
</evidence>
<dbReference type="PANTHER" id="PTHR20856">
    <property type="entry name" value="DNA-DIRECTED RNA POLYMERASE I SUBUNIT 2"/>
    <property type="match status" value="1"/>
</dbReference>
<evidence type="ECO:0000259" key="19">
    <source>
        <dbReference type="Pfam" id="PF04565"/>
    </source>
</evidence>
<dbReference type="FunFam" id="2.40.270.10:FF:000011">
    <property type="entry name" value="DNA-directed RNA polymerase subunit beta"/>
    <property type="match status" value="1"/>
</dbReference>
<feature type="domain" description="RNA polymerase Rpb2" evidence="17">
    <location>
        <begin position="207"/>
        <end position="395"/>
    </location>
</feature>
<dbReference type="InterPro" id="IPR007120">
    <property type="entry name" value="DNA-dir_RNAP_su2_dom"/>
</dbReference>
<evidence type="ECO:0000313" key="22">
    <source>
        <dbReference type="Proteomes" id="UP000268162"/>
    </source>
</evidence>
<dbReference type="FunFam" id="2.40.50.150:FF:000004">
    <property type="entry name" value="DNA-directed RNA polymerase subunit beta"/>
    <property type="match status" value="1"/>
</dbReference>
<dbReference type="FunFam" id="3.90.1100.10:FF:000016">
    <property type="entry name" value="DNA-directed RNA polymerase subunit beta"/>
    <property type="match status" value="1"/>
</dbReference>
<comment type="similarity">
    <text evidence="2 13">Belongs to the RNA polymerase beta chain family.</text>
</comment>
<evidence type="ECO:0000256" key="9">
    <source>
        <dbReference type="ARBA" id="ARBA00023163"/>
    </source>
</evidence>
<evidence type="ECO:0000313" key="21">
    <source>
        <dbReference type="EMBL" id="RKP34163.1"/>
    </source>
</evidence>
<dbReference type="GO" id="GO:0003677">
    <property type="term" value="F:DNA binding"/>
    <property type="evidence" value="ECO:0007669"/>
    <property type="project" value="InterPro"/>
</dbReference>
<feature type="domain" description="RNA polymerase Rpb2" evidence="16">
    <location>
        <begin position="1062"/>
        <end position="1169"/>
    </location>
</feature>
<proteinExistence type="inferred from homology"/>
<keyword evidence="3 14" id="KW-0240">DNA-directed RNA polymerase</keyword>
<feature type="domain" description="DNA-directed RNA polymerase I subunit RPA2" evidence="20">
    <location>
        <begin position="586"/>
        <end position="644"/>
    </location>
</feature>
<dbReference type="Proteomes" id="UP000268162">
    <property type="component" value="Unassembled WGS sequence"/>
</dbReference>
<dbReference type="InterPro" id="IPR015712">
    <property type="entry name" value="DNA-dir_RNA_pol_su2"/>
</dbReference>
<dbReference type="Pfam" id="PF04561">
    <property type="entry name" value="RNA_pol_Rpb2_2"/>
    <property type="match status" value="1"/>
</dbReference>
<evidence type="ECO:0000259" key="18">
    <source>
        <dbReference type="Pfam" id="PF04563"/>
    </source>
</evidence>
<dbReference type="Pfam" id="PF04563">
    <property type="entry name" value="RNA_pol_Rpb2_1"/>
    <property type="match status" value="1"/>
</dbReference>
<dbReference type="GO" id="GO:0008270">
    <property type="term" value="F:zinc ion binding"/>
    <property type="evidence" value="ECO:0007669"/>
    <property type="project" value="UniProtKB-KW"/>
</dbReference>
<evidence type="ECO:0000256" key="11">
    <source>
        <dbReference type="ARBA" id="ARBA00025539"/>
    </source>
</evidence>
<dbReference type="PROSITE" id="PS01166">
    <property type="entry name" value="RNA_POL_BETA"/>
    <property type="match status" value="1"/>
</dbReference>
<dbReference type="InterPro" id="IPR007644">
    <property type="entry name" value="RNA_pol_bsu_protrusion"/>
</dbReference>
<evidence type="ECO:0000256" key="6">
    <source>
        <dbReference type="ARBA" id="ARBA00022723"/>
    </source>
</evidence>
<keyword evidence="9 14" id="KW-0804">Transcription</keyword>
<dbReference type="STRING" id="215637.A0A4P9ZLX5"/>
<gene>
    <name evidence="21" type="ORF">BJ085DRAFT_17078</name>
</gene>
<keyword evidence="4 14" id="KW-0808">Transferase</keyword>
<organism evidence="21 22">
    <name type="scientific">Dimargaris cristalligena</name>
    <dbReference type="NCBI Taxonomy" id="215637"/>
    <lineage>
        <taxon>Eukaryota</taxon>
        <taxon>Fungi</taxon>
        <taxon>Fungi incertae sedis</taxon>
        <taxon>Zoopagomycota</taxon>
        <taxon>Kickxellomycotina</taxon>
        <taxon>Dimargaritomycetes</taxon>
        <taxon>Dimargaritales</taxon>
        <taxon>Dimargaritaceae</taxon>
        <taxon>Dimargaris</taxon>
    </lineage>
</organism>
<evidence type="ECO:0000256" key="5">
    <source>
        <dbReference type="ARBA" id="ARBA00022695"/>
    </source>
</evidence>
<accession>A0A4P9ZLX5</accession>
<dbReference type="Gene3D" id="2.40.270.10">
    <property type="entry name" value="DNA-directed RNA polymerase, subunit 2, domain 6"/>
    <property type="match status" value="1"/>
</dbReference>
<evidence type="ECO:0000256" key="13">
    <source>
        <dbReference type="RuleBase" id="RU000434"/>
    </source>
</evidence>
<evidence type="ECO:0000259" key="16">
    <source>
        <dbReference type="Pfam" id="PF04560"/>
    </source>
</evidence>
<protein>
    <recommendedName>
        <fullName evidence="14">DNA-directed RNA polymerase subunit beta</fullName>
        <ecNumber evidence="14">2.7.7.6</ecNumber>
    </recommendedName>
</protein>
<keyword evidence="5 14" id="KW-0548">Nucleotidyltransferase</keyword>
<dbReference type="EMBL" id="ML003332">
    <property type="protein sequence ID" value="RKP34163.1"/>
    <property type="molecule type" value="Genomic_DNA"/>
</dbReference>
<feature type="domain" description="RNA polymerase beta subunit protrusion" evidence="18">
    <location>
        <begin position="36"/>
        <end position="433"/>
    </location>
</feature>
<dbReference type="InterPro" id="IPR009674">
    <property type="entry name" value="Rpa2_dom_4"/>
</dbReference>